<dbReference type="EMBL" id="CP036426">
    <property type="protein sequence ID" value="QDV35018.1"/>
    <property type="molecule type" value="Genomic_DNA"/>
</dbReference>
<dbReference type="AlphaFoldDB" id="A0A518H2F2"/>
<dbReference type="KEGG" id="tpla:ElP_29150"/>
<dbReference type="InterPro" id="IPR021259">
    <property type="entry name" value="DUF2817"/>
</dbReference>
<reference evidence="1 2" key="1">
    <citation type="submission" date="2019-02" db="EMBL/GenBank/DDBJ databases">
        <title>Deep-cultivation of Planctomycetes and their phenomic and genomic characterization uncovers novel biology.</title>
        <authorList>
            <person name="Wiegand S."/>
            <person name="Jogler M."/>
            <person name="Boedeker C."/>
            <person name="Pinto D."/>
            <person name="Vollmers J."/>
            <person name="Rivas-Marin E."/>
            <person name="Kohn T."/>
            <person name="Peeters S.H."/>
            <person name="Heuer A."/>
            <person name="Rast P."/>
            <person name="Oberbeckmann S."/>
            <person name="Bunk B."/>
            <person name="Jeske O."/>
            <person name="Meyerdierks A."/>
            <person name="Storesund J.E."/>
            <person name="Kallscheuer N."/>
            <person name="Luecker S."/>
            <person name="Lage O.M."/>
            <person name="Pohl T."/>
            <person name="Merkel B.J."/>
            <person name="Hornburger P."/>
            <person name="Mueller R.-W."/>
            <person name="Bruemmer F."/>
            <person name="Labrenz M."/>
            <person name="Spormann A.M."/>
            <person name="Op den Camp H."/>
            <person name="Overmann J."/>
            <person name="Amann R."/>
            <person name="Jetten M.S.M."/>
            <person name="Mascher T."/>
            <person name="Medema M.H."/>
            <person name="Devos D.P."/>
            <person name="Kaster A.-K."/>
            <person name="Ovreas L."/>
            <person name="Rohde M."/>
            <person name="Galperin M.Y."/>
            <person name="Jogler C."/>
        </authorList>
    </citation>
    <scope>NUCLEOTIDE SEQUENCE [LARGE SCALE GENOMIC DNA]</scope>
    <source>
        <strain evidence="1 2">ElP</strain>
    </source>
</reference>
<dbReference type="CDD" id="cd06233">
    <property type="entry name" value="M14-like"/>
    <property type="match status" value="1"/>
</dbReference>
<evidence type="ECO:0000313" key="1">
    <source>
        <dbReference type="EMBL" id="QDV35018.1"/>
    </source>
</evidence>
<name>A0A518H2F2_9BACT</name>
<dbReference type="Proteomes" id="UP000317835">
    <property type="component" value="Chromosome"/>
</dbReference>
<dbReference type="SUPFAM" id="SSF53187">
    <property type="entry name" value="Zn-dependent exopeptidases"/>
    <property type="match status" value="1"/>
</dbReference>
<protein>
    <recommendedName>
        <fullName evidence="3">DUF2817 domain-containing protein</fullName>
    </recommendedName>
</protein>
<sequence length="378" mass="40126">MRPPPPMPDAFDDARRRFRAAAEEAGALLHRWPVGPESDDLAIEAARLGPEDAPGLVVVSSGLHGVEGPLGSAVQSSWLEGPGPRALPGGVAVLLLHALNPFGFRHSRRFDASNVDLNRNFLPPGEAYRGHPPLYARLDPMLNPPGPPGRLDAIGFPARAAWAQLRFGAEAVKQAVAGGQYDFPRGLFFGGHAPSEAFLLLDRHLPGLVGPARSVVHLDFHTGLGPRGSYVLLVDGPADSPSTARLSRAFGPDRIESHAPGGTSYHIRGNFGVWCSRRLGGPGRSYDYTCAEFGTYPGPVVIGALREENRAHHHCPPGSPALLRARARLRESFIPAAPPWRSWALAEGLGLVARAVSHLATAPAPADPAPDPESGRIG</sequence>
<dbReference type="RefSeq" id="WP_197446982.1">
    <property type="nucleotide sequence ID" value="NZ_CP036426.1"/>
</dbReference>
<keyword evidence="2" id="KW-1185">Reference proteome</keyword>
<dbReference type="Pfam" id="PF10994">
    <property type="entry name" value="DUF2817"/>
    <property type="match status" value="1"/>
</dbReference>
<dbReference type="Gene3D" id="3.40.630.10">
    <property type="entry name" value="Zn peptidases"/>
    <property type="match status" value="1"/>
</dbReference>
<proteinExistence type="predicted"/>
<evidence type="ECO:0008006" key="3">
    <source>
        <dbReference type="Google" id="ProtNLM"/>
    </source>
</evidence>
<accession>A0A518H2F2</accession>
<organism evidence="1 2">
    <name type="scientific">Tautonia plasticadhaerens</name>
    <dbReference type="NCBI Taxonomy" id="2527974"/>
    <lineage>
        <taxon>Bacteria</taxon>
        <taxon>Pseudomonadati</taxon>
        <taxon>Planctomycetota</taxon>
        <taxon>Planctomycetia</taxon>
        <taxon>Isosphaerales</taxon>
        <taxon>Isosphaeraceae</taxon>
        <taxon>Tautonia</taxon>
    </lineage>
</organism>
<gene>
    <name evidence="1" type="ORF">ElP_29150</name>
</gene>
<evidence type="ECO:0000313" key="2">
    <source>
        <dbReference type="Proteomes" id="UP000317835"/>
    </source>
</evidence>